<organism evidence="2 3">
    <name type="scientific">Corallococcus macrosporus DSM 14697</name>
    <dbReference type="NCBI Taxonomy" id="1189310"/>
    <lineage>
        <taxon>Bacteria</taxon>
        <taxon>Pseudomonadati</taxon>
        <taxon>Myxococcota</taxon>
        <taxon>Myxococcia</taxon>
        <taxon>Myxococcales</taxon>
        <taxon>Cystobacterineae</taxon>
        <taxon>Myxococcaceae</taxon>
        <taxon>Corallococcus</taxon>
    </lineage>
</organism>
<evidence type="ECO:0000313" key="2">
    <source>
        <dbReference type="EMBL" id="ATB46019.1"/>
    </source>
</evidence>
<accession>A0A250JQ81</accession>
<feature type="region of interest" description="Disordered" evidence="1">
    <location>
        <begin position="160"/>
        <end position="184"/>
    </location>
</feature>
<dbReference type="EMBL" id="CP022203">
    <property type="protein sequence ID" value="ATB46019.1"/>
    <property type="molecule type" value="Genomic_DNA"/>
</dbReference>
<evidence type="ECO:0000256" key="1">
    <source>
        <dbReference type="SAM" id="MobiDB-lite"/>
    </source>
</evidence>
<dbReference type="AlphaFoldDB" id="A0A250JQ81"/>
<proteinExistence type="predicted"/>
<feature type="compositionally biased region" description="Polar residues" evidence="1">
    <location>
        <begin position="160"/>
        <end position="169"/>
    </location>
</feature>
<keyword evidence="3" id="KW-1185">Reference proteome</keyword>
<dbReference type="Proteomes" id="UP000217343">
    <property type="component" value="Chromosome"/>
</dbReference>
<evidence type="ECO:0000313" key="3">
    <source>
        <dbReference type="Proteomes" id="UP000217343"/>
    </source>
</evidence>
<name>A0A250JQ81_9BACT</name>
<gene>
    <name evidence="2" type="ORF">MYMAC_001608</name>
</gene>
<sequence>MDIVLYDRHRHAPVYRLHDIVILRPEAVLSIIEVKTTINKSIMHDAVRYFRRLPYIPHVQTHLFIYDAKSIDSIGSYLRSFPHEGEWKSFDHDTFEMLPDYVTGIDESYHLGKSAVIHDSDDVGYASWFYEDAAGTQISALQLFLESIYRHIDGRIGTQLIQPQTQDTGGLNPEEQGSGRRNRRTTHIHAISLFPM</sequence>
<dbReference type="KEGG" id="mmas:MYMAC_001608"/>
<protein>
    <submittedName>
        <fullName evidence="2">Uncharacterized protein</fullName>
    </submittedName>
</protein>
<reference evidence="2 3" key="1">
    <citation type="submission" date="2017-06" db="EMBL/GenBank/DDBJ databases">
        <title>Sequencing and comparative analysis of myxobacterial genomes.</title>
        <authorList>
            <person name="Rupp O."/>
            <person name="Goesmann A."/>
            <person name="Sogaard-Andersen L."/>
        </authorList>
    </citation>
    <scope>NUCLEOTIDE SEQUENCE [LARGE SCALE GENOMIC DNA]</scope>
    <source>
        <strain evidence="2 3">DSM 14697</strain>
    </source>
</reference>